<accession>A0A3Q7JKQ2</accession>
<dbReference type="InterPro" id="IPR058922">
    <property type="entry name" value="WHD_DRP"/>
</dbReference>
<dbReference type="Proteomes" id="UP000004994">
    <property type="component" value="Chromosome 11"/>
</dbReference>
<dbReference type="InParanoid" id="A0A3Q7JKQ2"/>
<keyword evidence="1" id="KW-0547">Nucleotide-binding</keyword>
<reference evidence="4" key="2">
    <citation type="submission" date="2019-01" db="UniProtKB">
        <authorList>
            <consortium name="EnsemblPlants"/>
        </authorList>
    </citation>
    <scope>IDENTIFICATION</scope>
    <source>
        <strain evidence="4">cv. Heinz 1706</strain>
    </source>
</reference>
<protein>
    <recommendedName>
        <fullName evidence="3">Disease resistance protein winged helix domain-containing protein</fullName>
    </recommendedName>
</protein>
<dbReference type="Gramene" id="Solyc11g020472.1.1">
    <property type="protein sequence ID" value="Solyc11g020472.1.1"/>
    <property type="gene ID" value="Solyc11g020472.1"/>
</dbReference>
<dbReference type="STRING" id="4081.A0A3Q7JKQ2"/>
<evidence type="ECO:0000256" key="2">
    <source>
        <dbReference type="ARBA" id="ARBA00022840"/>
    </source>
</evidence>
<sequence>MDRVTLSLIHEENTLPTLTVENMEIRRLVLWIAEQFIKARSNKSLEVVAEEYLQELIDRSLILAGKQRANGRMRSCKIHDLLRQQCLSESHTENVVHVMNGNVVNVE</sequence>
<keyword evidence="2" id="KW-0067">ATP-binding</keyword>
<dbReference type="Gene3D" id="1.10.10.10">
    <property type="entry name" value="Winged helix-like DNA-binding domain superfamily/Winged helix DNA-binding domain"/>
    <property type="match status" value="1"/>
</dbReference>
<organism evidence="4">
    <name type="scientific">Solanum lycopersicum</name>
    <name type="common">Tomato</name>
    <name type="synonym">Lycopersicon esculentum</name>
    <dbReference type="NCBI Taxonomy" id="4081"/>
    <lineage>
        <taxon>Eukaryota</taxon>
        <taxon>Viridiplantae</taxon>
        <taxon>Streptophyta</taxon>
        <taxon>Embryophyta</taxon>
        <taxon>Tracheophyta</taxon>
        <taxon>Spermatophyta</taxon>
        <taxon>Magnoliopsida</taxon>
        <taxon>eudicotyledons</taxon>
        <taxon>Gunneridae</taxon>
        <taxon>Pentapetalae</taxon>
        <taxon>asterids</taxon>
        <taxon>lamiids</taxon>
        <taxon>Solanales</taxon>
        <taxon>Solanaceae</taxon>
        <taxon>Solanoideae</taxon>
        <taxon>Solaneae</taxon>
        <taxon>Solanum</taxon>
        <taxon>Solanum subgen. Lycopersicon</taxon>
    </lineage>
</organism>
<dbReference type="AlphaFoldDB" id="A0A3Q7JKQ2"/>
<evidence type="ECO:0000313" key="5">
    <source>
        <dbReference type="Proteomes" id="UP000004994"/>
    </source>
</evidence>
<feature type="domain" description="Disease resistance protein winged helix" evidence="3">
    <location>
        <begin position="30"/>
        <end position="83"/>
    </location>
</feature>
<name>A0A3Q7JKQ2_SOLLC</name>
<dbReference type="Pfam" id="PF23559">
    <property type="entry name" value="WHD_DRP"/>
    <property type="match status" value="1"/>
</dbReference>
<dbReference type="InterPro" id="IPR036388">
    <property type="entry name" value="WH-like_DNA-bd_sf"/>
</dbReference>
<reference evidence="4" key="1">
    <citation type="journal article" date="2012" name="Nature">
        <title>The tomato genome sequence provides insights into fleshy fruit evolution.</title>
        <authorList>
            <consortium name="Tomato Genome Consortium"/>
        </authorList>
    </citation>
    <scope>NUCLEOTIDE SEQUENCE [LARGE SCALE GENOMIC DNA]</scope>
    <source>
        <strain evidence="4">cv. Heinz 1706</strain>
    </source>
</reference>
<proteinExistence type="predicted"/>
<dbReference type="PaxDb" id="4081-Solyc11g020100.1.1"/>
<evidence type="ECO:0000259" key="3">
    <source>
        <dbReference type="Pfam" id="PF23559"/>
    </source>
</evidence>
<evidence type="ECO:0000256" key="1">
    <source>
        <dbReference type="ARBA" id="ARBA00022741"/>
    </source>
</evidence>
<evidence type="ECO:0000313" key="4">
    <source>
        <dbReference type="EnsemblPlants" id="Solyc11g020472.1.1"/>
    </source>
</evidence>
<dbReference type="OMA" id="CLSESHT"/>
<keyword evidence="5" id="KW-1185">Reference proteome</keyword>
<dbReference type="EnsemblPlants" id="Solyc11g020472.1.1">
    <property type="protein sequence ID" value="Solyc11g020472.1.1"/>
    <property type="gene ID" value="Solyc11g020472.1"/>
</dbReference>